<dbReference type="InterPro" id="IPR035709">
    <property type="entry name" value="YoaB-like"/>
</dbReference>
<dbReference type="InterPro" id="IPR006175">
    <property type="entry name" value="YjgF/YER057c/UK114"/>
</dbReference>
<dbReference type="PANTHER" id="PTHR47328">
    <property type="match status" value="1"/>
</dbReference>
<dbReference type="EMBL" id="VYQA01000001">
    <property type="protein sequence ID" value="KAA9033695.1"/>
    <property type="molecule type" value="Genomic_DNA"/>
</dbReference>
<dbReference type="InterPro" id="IPR035959">
    <property type="entry name" value="RutC-like_sf"/>
</dbReference>
<accession>A0A5J5IAS3</accession>
<dbReference type="EMBL" id="VYQB01000001">
    <property type="protein sequence ID" value="KAA9021333.1"/>
    <property type="molecule type" value="Genomic_DNA"/>
</dbReference>
<organism evidence="2 3">
    <name type="scientific">Sphingobium limneticum</name>
    <dbReference type="NCBI Taxonomy" id="1007511"/>
    <lineage>
        <taxon>Bacteria</taxon>
        <taxon>Pseudomonadati</taxon>
        <taxon>Pseudomonadota</taxon>
        <taxon>Alphaproteobacteria</taxon>
        <taxon>Sphingomonadales</taxon>
        <taxon>Sphingomonadaceae</taxon>
        <taxon>Sphingobium</taxon>
    </lineage>
</organism>
<dbReference type="Gene3D" id="3.30.1330.40">
    <property type="entry name" value="RutC-like"/>
    <property type="match status" value="1"/>
</dbReference>
<dbReference type="Pfam" id="PF01042">
    <property type="entry name" value="Ribonuc_L-PSP"/>
    <property type="match status" value="1"/>
</dbReference>
<dbReference type="Proteomes" id="UP000325933">
    <property type="component" value="Unassembled WGS sequence"/>
</dbReference>
<sequence>MTITRIETGPRMSEIVIHGDTVYLAGQVGEGDSVTAQTKSALEEIERLLALAGSNKAHILRATIWLADMADFEEMNAVWDGWIADVPAPTRATGEAKLATPDYKVEIIIIAAVA</sequence>
<evidence type="ECO:0000313" key="4">
    <source>
        <dbReference type="Proteomes" id="UP000326364"/>
    </source>
</evidence>
<evidence type="ECO:0000313" key="3">
    <source>
        <dbReference type="Proteomes" id="UP000325933"/>
    </source>
</evidence>
<evidence type="ECO:0000313" key="1">
    <source>
        <dbReference type="EMBL" id="KAA9021333.1"/>
    </source>
</evidence>
<dbReference type="PANTHER" id="PTHR47328:SF1">
    <property type="entry name" value="RUTC FAMILY PROTEIN YOAB"/>
    <property type="match status" value="1"/>
</dbReference>
<comment type="caution">
    <text evidence="2">The sequence shown here is derived from an EMBL/GenBank/DDBJ whole genome shotgun (WGS) entry which is preliminary data.</text>
</comment>
<proteinExistence type="predicted"/>
<dbReference type="CDD" id="cd06150">
    <property type="entry name" value="YjgF_YER057c_UK114_like_2"/>
    <property type="match status" value="1"/>
</dbReference>
<dbReference type="Proteomes" id="UP000326364">
    <property type="component" value="Unassembled WGS sequence"/>
</dbReference>
<reference evidence="3 4" key="1">
    <citation type="submission" date="2019-09" db="EMBL/GenBank/DDBJ databases">
        <authorList>
            <person name="Feng G."/>
        </authorList>
    </citation>
    <scope>NUCLEOTIDE SEQUENCE [LARGE SCALE GENOMIC DNA]</scope>
    <source>
        <strain evidence="2 3">KACC 19283</strain>
        <strain evidence="1 4">KACC 19284</strain>
    </source>
</reference>
<dbReference type="SUPFAM" id="SSF55298">
    <property type="entry name" value="YjgF-like"/>
    <property type="match status" value="1"/>
</dbReference>
<keyword evidence="4" id="KW-1185">Reference proteome</keyword>
<protein>
    <submittedName>
        <fullName evidence="2">RidA family protein</fullName>
    </submittedName>
</protein>
<evidence type="ECO:0000313" key="2">
    <source>
        <dbReference type="EMBL" id="KAA9033695.1"/>
    </source>
</evidence>
<dbReference type="AlphaFoldDB" id="A0A5J5IAS3"/>
<dbReference type="RefSeq" id="WP_120253165.1">
    <property type="nucleotide sequence ID" value="NZ_VYPZ01000001.1"/>
</dbReference>
<name>A0A5J5IAS3_9SPHN</name>
<gene>
    <name evidence="2" type="ORF">F4U95_01145</name>
    <name evidence="1" type="ORF">F4U96_01145</name>
</gene>